<evidence type="ECO:0008006" key="3">
    <source>
        <dbReference type="Google" id="ProtNLM"/>
    </source>
</evidence>
<gene>
    <name evidence="1" type="ORF">FHS75_000590</name>
</gene>
<evidence type="ECO:0000313" key="1">
    <source>
        <dbReference type="EMBL" id="NYH94285.1"/>
    </source>
</evidence>
<organism evidence="1 2">
    <name type="scientific">Novosphingobium marinum</name>
    <dbReference type="NCBI Taxonomy" id="1514948"/>
    <lineage>
        <taxon>Bacteria</taxon>
        <taxon>Pseudomonadati</taxon>
        <taxon>Pseudomonadota</taxon>
        <taxon>Alphaproteobacteria</taxon>
        <taxon>Sphingomonadales</taxon>
        <taxon>Sphingomonadaceae</taxon>
        <taxon>Novosphingobium</taxon>
    </lineage>
</organism>
<dbReference type="RefSeq" id="WP_179406216.1">
    <property type="nucleotide sequence ID" value="NZ_BMGF01000001.1"/>
</dbReference>
<dbReference type="AlphaFoldDB" id="A0A7Y9XTL0"/>
<dbReference type="EMBL" id="JACBZF010000001">
    <property type="protein sequence ID" value="NYH94285.1"/>
    <property type="molecule type" value="Genomic_DNA"/>
</dbReference>
<accession>A0A7Y9XTL0</accession>
<name>A0A7Y9XTL0_9SPHN</name>
<keyword evidence="2" id="KW-1185">Reference proteome</keyword>
<evidence type="ECO:0000313" key="2">
    <source>
        <dbReference type="Proteomes" id="UP000522081"/>
    </source>
</evidence>
<comment type="caution">
    <text evidence="1">The sequence shown here is derived from an EMBL/GenBank/DDBJ whole genome shotgun (WGS) entry which is preliminary data.</text>
</comment>
<reference evidence="1 2" key="1">
    <citation type="submission" date="2020-07" db="EMBL/GenBank/DDBJ databases">
        <title>Genomic Encyclopedia of Type Strains, Phase IV (KMG-IV): sequencing the most valuable type-strain genomes for metagenomic binning, comparative biology and taxonomic classification.</title>
        <authorList>
            <person name="Goeker M."/>
        </authorList>
    </citation>
    <scope>NUCLEOTIDE SEQUENCE [LARGE SCALE GENOMIC DNA]</scope>
    <source>
        <strain evidence="1 2">DSM 29043</strain>
    </source>
</reference>
<proteinExistence type="predicted"/>
<dbReference type="Proteomes" id="UP000522081">
    <property type="component" value="Unassembled WGS sequence"/>
</dbReference>
<protein>
    <recommendedName>
        <fullName evidence="3">TadE-like protein</fullName>
    </recommendedName>
</protein>
<sequence>MRRLRRLLGRLSGNSSGVAMTEFALSLPFMMTAGLWGVELANYALINMRVSQIAMQLADNASRIGDTSNLDNRKIYEADINDLLLGASLQGGNRLEFFEHGRAIISSLEVHPDHDDDRQYIAWQRCMGKKNYDSSYGVEGDGADGSLDGMGPEDEEVIAFEGEAVMFVEVAYDYQALISPTFVGEPEIRSISSFTVRSDRDLSQIYQRPSASDPVARCDVYVNTV</sequence>